<name>A0A7W8QFT1_PARAM</name>
<organism evidence="1 2">
    <name type="scientific">Paraburkholderia atlantica</name>
    <dbReference type="NCBI Taxonomy" id="2654982"/>
    <lineage>
        <taxon>Bacteria</taxon>
        <taxon>Pseudomonadati</taxon>
        <taxon>Pseudomonadota</taxon>
        <taxon>Betaproteobacteria</taxon>
        <taxon>Burkholderiales</taxon>
        <taxon>Burkholderiaceae</taxon>
        <taxon>Paraburkholderia</taxon>
    </lineage>
</organism>
<reference evidence="1 2" key="1">
    <citation type="submission" date="2020-08" db="EMBL/GenBank/DDBJ databases">
        <title>Genomic Encyclopedia of Type Strains, Phase IV (KMG-V): Genome sequencing to study the core and pangenomes of soil and plant-associated prokaryotes.</title>
        <authorList>
            <person name="Whitman W."/>
        </authorList>
    </citation>
    <scope>NUCLEOTIDE SEQUENCE [LARGE SCALE GENOMIC DNA]</scope>
    <source>
        <strain evidence="1 2">JPY158</strain>
    </source>
</reference>
<keyword evidence="2" id="KW-1185">Reference proteome</keyword>
<gene>
    <name evidence="1" type="ORF">HDG40_007667</name>
</gene>
<dbReference type="Proteomes" id="UP000592780">
    <property type="component" value="Unassembled WGS sequence"/>
</dbReference>
<dbReference type="EMBL" id="JACHDD010000028">
    <property type="protein sequence ID" value="MBB5429470.1"/>
    <property type="molecule type" value="Genomic_DNA"/>
</dbReference>
<accession>A0A7W8QFT1</accession>
<evidence type="ECO:0000313" key="2">
    <source>
        <dbReference type="Proteomes" id="UP000592780"/>
    </source>
</evidence>
<protein>
    <submittedName>
        <fullName evidence="1">Uncharacterized protein</fullName>
    </submittedName>
</protein>
<proteinExistence type="predicted"/>
<comment type="caution">
    <text evidence="1">The sequence shown here is derived from an EMBL/GenBank/DDBJ whole genome shotgun (WGS) entry which is preliminary data.</text>
</comment>
<evidence type="ECO:0000313" key="1">
    <source>
        <dbReference type="EMBL" id="MBB5429470.1"/>
    </source>
</evidence>
<dbReference type="AlphaFoldDB" id="A0A7W8QFT1"/>
<sequence length="115" mass="13220">MIFVPVRFLRKIDQPASLRFKPLLKPDDIPLFHRPQKSWNSIAIWPMLGRNVCVFHANRAAVPRQSEQTFHAKPSGDSTAKRALRTWRRGVSSFTPSRLRWSNHFGACASIRLIA</sequence>